<dbReference type="AlphaFoldDB" id="A0A9J6RFG4"/>
<organism evidence="2 3">
    <name type="scientific">Natronobacillus azotifigens</name>
    <dbReference type="NCBI Taxonomy" id="472978"/>
    <lineage>
        <taxon>Bacteria</taxon>
        <taxon>Bacillati</taxon>
        <taxon>Bacillota</taxon>
        <taxon>Bacilli</taxon>
        <taxon>Bacillales</taxon>
        <taxon>Bacillaceae</taxon>
        <taxon>Natronobacillus</taxon>
    </lineage>
</organism>
<protein>
    <submittedName>
        <fullName evidence="2">Rhodanese-like domain-containing protein</fullName>
    </submittedName>
</protein>
<evidence type="ECO:0000259" key="1">
    <source>
        <dbReference type="PROSITE" id="PS50206"/>
    </source>
</evidence>
<evidence type="ECO:0000313" key="2">
    <source>
        <dbReference type="EMBL" id="MCZ0704075.1"/>
    </source>
</evidence>
<name>A0A9J6RFG4_9BACI</name>
<dbReference type="RefSeq" id="WP_268780842.1">
    <property type="nucleotide sequence ID" value="NZ_JAPRAT010000027.1"/>
</dbReference>
<dbReference type="InterPro" id="IPR001763">
    <property type="entry name" value="Rhodanese-like_dom"/>
</dbReference>
<dbReference type="Proteomes" id="UP001084197">
    <property type="component" value="Unassembled WGS sequence"/>
</dbReference>
<dbReference type="PANTHER" id="PTHR43031">
    <property type="entry name" value="FAD-DEPENDENT OXIDOREDUCTASE"/>
    <property type="match status" value="1"/>
</dbReference>
<dbReference type="EMBL" id="JAPRAT010000027">
    <property type="protein sequence ID" value="MCZ0704075.1"/>
    <property type="molecule type" value="Genomic_DNA"/>
</dbReference>
<comment type="caution">
    <text evidence="2">The sequence shown here is derived from an EMBL/GenBank/DDBJ whole genome shotgun (WGS) entry which is preliminary data.</text>
</comment>
<dbReference type="SUPFAM" id="SSF52821">
    <property type="entry name" value="Rhodanese/Cell cycle control phosphatase"/>
    <property type="match status" value="1"/>
</dbReference>
<dbReference type="InterPro" id="IPR050229">
    <property type="entry name" value="GlpE_sulfurtransferase"/>
</dbReference>
<gene>
    <name evidence="2" type="ORF">OWO01_12740</name>
</gene>
<feature type="domain" description="Rhodanese" evidence="1">
    <location>
        <begin position="38"/>
        <end position="126"/>
    </location>
</feature>
<sequence>MEYILLTILVAFIGFSIYRFFKTKKILKTLSESEFREGYRKAQLIDVREQKEYDAGHVLGARNIPLTQLRQRMNELRKDQPIYMYCQNGTRTGRAALLLHKKGYKDLNQLQGGFKKWSGKIKKTNKPSY</sequence>
<dbReference type="InterPro" id="IPR036873">
    <property type="entry name" value="Rhodanese-like_dom_sf"/>
</dbReference>
<evidence type="ECO:0000313" key="3">
    <source>
        <dbReference type="Proteomes" id="UP001084197"/>
    </source>
</evidence>
<dbReference type="SMART" id="SM00450">
    <property type="entry name" value="RHOD"/>
    <property type="match status" value="1"/>
</dbReference>
<accession>A0A9J6RFG4</accession>
<dbReference type="PROSITE" id="PS50206">
    <property type="entry name" value="RHODANESE_3"/>
    <property type="match status" value="1"/>
</dbReference>
<keyword evidence="3" id="KW-1185">Reference proteome</keyword>
<dbReference type="CDD" id="cd00158">
    <property type="entry name" value="RHOD"/>
    <property type="match status" value="1"/>
</dbReference>
<reference evidence="2" key="1">
    <citation type="submission" date="2022-11" db="EMBL/GenBank/DDBJ databases">
        <title>WGS of Natronobacillus azotifigens 24KS-1, an anaerobic diazotrophic haloalkaliphile from soda-rich habitats.</title>
        <authorList>
            <person name="Sorokin D.Y."/>
            <person name="Merkel A.Y."/>
        </authorList>
    </citation>
    <scope>NUCLEOTIDE SEQUENCE</scope>
    <source>
        <strain evidence="2">24KS-1</strain>
    </source>
</reference>
<proteinExistence type="predicted"/>
<dbReference type="PANTHER" id="PTHR43031:SF18">
    <property type="entry name" value="RHODANESE-RELATED SULFURTRANSFERASES"/>
    <property type="match status" value="1"/>
</dbReference>
<dbReference type="Pfam" id="PF00581">
    <property type="entry name" value="Rhodanese"/>
    <property type="match status" value="1"/>
</dbReference>
<dbReference type="Gene3D" id="3.40.250.10">
    <property type="entry name" value="Rhodanese-like domain"/>
    <property type="match status" value="1"/>
</dbReference>